<feature type="domain" description="Erythromycin biosynthesis protein CIII-like N-terminal" evidence="5">
    <location>
        <begin position="98"/>
        <end position="315"/>
    </location>
</feature>
<dbReference type="GO" id="GO:0017000">
    <property type="term" value="P:antibiotic biosynthetic process"/>
    <property type="evidence" value="ECO:0007669"/>
    <property type="project" value="UniProtKB-ARBA"/>
</dbReference>
<organism evidence="6">
    <name type="scientific">Streptomyces olivaceus</name>
    <dbReference type="NCBI Taxonomy" id="47716"/>
    <lineage>
        <taxon>Bacteria</taxon>
        <taxon>Bacillati</taxon>
        <taxon>Actinomycetota</taxon>
        <taxon>Actinomycetes</taxon>
        <taxon>Kitasatosporales</taxon>
        <taxon>Streptomycetaceae</taxon>
        <taxon>Streptomyces</taxon>
    </lineage>
</organism>
<dbReference type="PANTHER" id="PTHR48050:SF13">
    <property type="entry name" value="STEROL 3-BETA-GLUCOSYLTRANSFERASE UGT80A2"/>
    <property type="match status" value="1"/>
</dbReference>
<evidence type="ECO:0000256" key="3">
    <source>
        <dbReference type="ARBA" id="ARBA00022679"/>
    </source>
</evidence>
<evidence type="ECO:0000259" key="5">
    <source>
        <dbReference type="Pfam" id="PF21036"/>
    </source>
</evidence>
<keyword evidence="3 6" id="KW-0808">Transferase</keyword>
<proteinExistence type="inferred from homology"/>
<protein>
    <submittedName>
        <fullName evidence="6">Glycosyltransferase</fullName>
    </submittedName>
</protein>
<sequence length="476" mass="50988">MDIPALAAMSSTRTFSHPHSTARLSAASLTARRTAAVLFSRAVGDTATASHTCFQSLFRGVGWTGWASVSRPRRYAVRVLFTPLPSRTHLYHQAPLIWAFRTAGHDVRVASQPSLTPTTLGMGLPAVEVGEGFDFMGAMVELRNGNSFSPAQLEAMSQEERRRLRDERFGPVVGLATRMAPDLMTFAERWRPDLIVTDPILMAAPLVGAALGIPLVRKIWGPDIIYGHPLQGQPFDGTERDAWPTGLTELFDRYGAEVRNDYPLRTVDPWPTSLKQFGRPDGRVHERYIPYNGAGTVPEWVVEPPARPRVCVTWGTTNSVLGGDPALLPRVVGALTPLDIELVVAVSPADRAHLGELPDNVRVAENLPINLLLPSCAAIVNQGGAGSVLTAAHLGVPQVLVPETAETPMISLAFAGGGSATVLEAATVDADAVASAVTAACTDDAIRQAAWKIRDEIAGMPSPAEVVHTLTDLVAH</sequence>
<dbReference type="InterPro" id="IPR048284">
    <property type="entry name" value="EryCIII-like_N"/>
</dbReference>
<dbReference type="SUPFAM" id="SSF53756">
    <property type="entry name" value="UDP-Glycosyltransferase/glycogen phosphorylase"/>
    <property type="match status" value="1"/>
</dbReference>
<dbReference type="Pfam" id="PF06722">
    <property type="entry name" value="EryCIII-like_C"/>
    <property type="match status" value="1"/>
</dbReference>
<dbReference type="GO" id="GO:0008194">
    <property type="term" value="F:UDP-glycosyltransferase activity"/>
    <property type="evidence" value="ECO:0007669"/>
    <property type="project" value="InterPro"/>
</dbReference>
<evidence type="ECO:0000256" key="1">
    <source>
        <dbReference type="ARBA" id="ARBA00006962"/>
    </source>
</evidence>
<dbReference type="Pfam" id="PF21036">
    <property type="entry name" value="EryCIII-like_N"/>
    <property type="match status" value="1"/>
</dbReference>
<evidence type="ECO:0000259" key="4">
    <source>
        <dbReference type="Pfam" id="PF06722"/>
    </source>
</evidence>
<feature type="domain" description="Erythromycin biosynthesis protein CIII-like C-terminal" evidence="4">
    <location>
        <begin position="331"/>
        <end position="473"/>
    </location>
</feature>
<dbReference type="AlphaFoldDB" id="A0A5P9NYB5"/>
<dbReference type="PANTHER" id="PTHR48050">
    <property type="entry name" value="STEROL 3-BETA-GLUCOSYLTRANSFERASE"/>
    <property type="match status" value="1"/>
</dbReference>
<dbReference type="InterPro" id="IPR010610">
    <property type="entry name" value="EryCIII-like_C"/>
</dbReference>
<evidence type="ECO:0000313" key="6">
    <source>
        <dbReference type="EMBL" id="QFU80892.1"/>
    </source>
</evidence>
<name>A0A5P9NYB5_STROV</name>
<dbReference type="InterPro" id="IPR002213">
    <property type="entry name" value="UDP_glucos_trans"/>
</dbReference>
<dbReference type="GO" id="GO:0016758">
    <property type="term" value="F:hexosyltransferase activity"/>
    <property type="evidence" value="ECO:0007669"/>
    <property type="project" value="UniProtKB-ARBA"/>
</dbReference>
<dbReference type="CDD" id="cd03784">
    <property type="entry name" value="GT1_Gtf-like"/>
    <property type="match status" value="1"/>
</dbReference>
<accession>A0A5P9NYB5</accession>
<comment type="similarity">
    <text evidence="1">Belongs to the glycosyltransferase 28 family.</text>
</comment>
<keyword evidence="2" id="KW-0328">Glycosyltransferase</keyword>
<evidence type="ECO:0000256" key="2">
    <source>
        <dbReference type="ARBA" id="ARBA00022676"/>
    </source>
</evidence>
<dbReference type="Gene3D" id="3.40.50.2000">
    <property type="entry name" value="Glycogen Phosphorylase B"/>
    <property type="match status" value="2"/>
</dbReference>
<dbReference type="InterPro" id="IPR050426">
    <property type="entry name" value="Glycosyltransferase_28"/>
</dbReference>
<reference evidence="6" key="1">
    <citation type="journal article" date="2019" name="Mar. Drugs">
        <title>Genome Sequencing of Streptomyces olivaceus SCSIO T05 and Activated Production of Lobophorin CR4 via Metabolic Engineering and Genome Mining.</title>
        <authorList>
            <person name="Zhang C."/>
            <person name="Ding W."/>
            <person name="Qin X."/>
            <person name="Ju J."/>
        </authorList>
    </citation>
    <scope>NUCLEOTIDE SEQUENCE</scope>
    <source>
        <strain evidence="6">SCSIO T05</strain>
    </source>
</reference>
<dbReference type="EMBL" id="MN396889">
    <property type="protein sequence ID" value="QFU80892.1"/>
    <property type="molecule type" value="Genomic_DNA"/>
</dbReference>